<evidence type="ECO:0000256" key="5">
    <source>
        <dbReference type="ARBA" id="ARBA00022475"/>
    </source>
</evidence>
<evidence type="ECO:0000256" key="8">
    <source>
        <dbReference type="ARBA" id="ARBA00022692"/>
    </source>
</evidence>
<dbReference type="PANTHER" id="PTHR32309:SF13">
    <property type="entry name" value="FERRIC ENTEROBACTIN TRANSPORT PROTEIN FEPE"/>
    <property type="match status" value="1"/>
</dbReference>
<keyword evidence="5" id="KW-1003">Cell membrane</keyword>
<proteinExistence type="inferred from homology"/>
<keyword evidence="10" id="KW-0418">Kinase</keyword>
<comment type="similarity">
    <text evidence="2">Belongs to the CpsD/CapB family.</text>
</comment>
<protein>
    <recommendedName>
        <fullName evidence="4">non-specific protein-tyrosine kinase</fullName>
        <ecNumber evidence="4">2.7.10.2</ecNumber>
    </recommendedName>
</protein>
<evidence type="ECO:0000256" key="17">
    <source>
        <dbReference type="SAM" id="Phobius"/>
    </source>
</evidence>
<gene>
    <name evidence="20" type="ORF">AVDCRST_MAG56-4170</name>
</gene>
<evidence type="ECO:0000256" key="13">
    <source>
        <dbReference type="ARBA" id="ARBA00023136"/>
    </source>
</evidence>
<evidence type="ECO:0000256" key="16">
    <source>
        <dbReference type="SAM" id="Coils"/>
    </source>
</evidence>
<keyword evidence="16" id="KW-0175">Coiled coil</keyword>
<dbReference type="EC" id="2.7.10.2" evidence="4"/>
<name>A0A6J4JSW8_9SPHI</name>
<dbReference type="Pfam" id="PF13614">
    <property type="entry name" value="AAA_31"/>
    <property type="match status" value="1"/>
</dbReference>
<keyword evidence="9" id="KW-0547">Nucleotide-binding</keyword>
<comment type="subcellular location">
    <subcellularLocation>
        <location evidence="1">Cell inner membrane</location>
        <topology evidence="1">Multi-pass membrane protein</topology>
    </subcellularLocation>
</comment>
<accession>A0A6J4JSW8</accession>
<feature type="transmembrane region" description="Helical" evidence="17">
    <location>
        <begin position="23"/>
        <end position="40"/>
    </location>
</feature>
<keyword evidence="13 17" id="KW-0472">Membrane</keyword>
<evidence type="ECO:0000256" key="12">
    <source>
        <dbReference type="ARBA" id="ARBA00022989"/>
    </source>
</evidence>
<dbReference type="InterPro" id="IPR003856">
    <property type="entry name" value="LPS_length_determ_N"/>
</dbReference>
<dbReference type="Gene3D" id="3.40.50.300">
    <property type="entry name" value="P-loop containing nucleotide triphosphate hydrolases"/>
    <property type="match status" value="1"/>
</dbReference>
<dbReference type="GO" id="GO:0005886">
    <property type="term" value="C:plasma membrane"/>
    <property type="evidence" value="ECO:0007669"/>
    <property type="project" value="UniProtKB-SubCell"/>
</dbReference>
<dbReference type="AlphaFoldDB" id="A0A6J4JSW8"/>
<comment type="similarity">
    <text evidence="3">Belongs to the etk/wzc family.</text>
</comment>
<evidence type="ECO:0000259" key="18">
    <source>
        <dbReference type="Pfam" id="PF02706"/>
    </source>
</evidence>
<evidence type="ECO:0000313" key="20">
    <source>
        <dbReference type="EMBL" id="CAA9286415.1"/>
    </source>
</evidence>
<evidence type="ECO:0000256" key="14">
    <source>
        <dbReference type="ARBA" id="ARBA00023137"/>
    </source>
</evidence>
<dbReference type="GO" id="GO:0004715">
    <property type="term" value="F:non-membrane spanning protein tyrosine kinase activity"/>
    <property type="evidence" value="ECO:0007669"/>
    <property type="project" value="UniProtKB-EC"/>
</dbReference>
<feature type="coiled-coil region" evidence="16">
    <location>
        <begin position="295"/>
        <end position="322"/>
    </location>
</feature>
<dbReference type="SUPFAM" id="SSF52540">
    <property type="entry name" value="P-loop containing nucleoside triphosphate hydrolases"/>
    <property type="match status" value="1"/>
</dbReference>
<keyword evidence="11" id="KW-0067">ATP-binding</keyword>
<dbReference type="EMBL" id="CADCTQ010000351">
    <property type="protein sequence ID" value="CAA9286415.1"/>
    <property type="molecule type" value="Genomic_DNA"/>
</dbReference>
<dbReference type="InterPro" id="IPR027417">
    <property type="entry name" value="P-loop_NTPase"/>
</dbReference>
<evidence type="ECO:0000256" key="3">
    <source>
        <dbReference type="ARBA" id="ARBA00008883"/>
    </source>
</evidence>
<dbReference type="InterPro" id="IPR005702">
    <property type="entry name" value="Wzc-like_C"/>
</dbReference>
<evidence type="ECO:0000256" key="11">
    <source>
        <dbReference type="ARBA" id="ARBA00022840"/>
    </source>
</evidence>
<dbReference type="GO" id="GO:0005524">
    <property type="term" value="F:ATP binding"/>
    <property type="evidence" value="ECO:0007669"/>
    <property type="project" value="UniProtKB-KW"/>
</dbReference>
<keyword evidence="7" id="KW-0808">Transferase</keyword>
<keyword evidence="14" id="KW-0829">Tyrosine-protein kinase</keyword>
<keyword evidence="6" id="KW-0997">Cell inner membrane</keyword>
<keyword evidence="8 17" id="KW-0812">Transmembrane</keyword>
<reference evidence="20" key="1">
    <citation type="submission" date="2020-02" db="EMBL/GenBank/DDBJ databases">
        <authorList>
            <person name="Meier V. D."/>
        </authorList>
    </citation>
    <scope>NUCLEOTIDE SEQUENCE</scope>
    <source>
        <strain evidence="20">AVDCRST_MAG56</strain>
    </source>
</reference>
<evidence type="ECO:0000256" key="9">
    <source>
        <dbReference type="ARBA" id="ARBA00022741"/>
    </source>
</evidence>
<dbReference type="InterPro" id="IPR025669">
    <property type="entry name" value="AAA_dom"/>
</dbReference>
<dbReference type="PANTHER" id="PTHR32309">
    <property type="entry name" value="TYROSINE-PROTEIN KINASE"/>
    <property type="match status" value="1"/>
</dbReference>
<dbReference type="InterPro" id="IPR050445">
    <property type="entry name" value="Bact_polysacc_biosynth/exp"/>
</dbReference>
<evidence type="ECO:0000256" key="2">
    <source>
        <dbReference type="ARBA" id="ARBA00007316"/>
    </source>
</evidence>
<feature type="domain" description="Polysaccharide chain length determinant N-terminal" evidence="18">
    <location>
        <begin position="8"/>
        <end position="100"/>
    </location>
</feature>
<comment type="catalytic activity">
    <reaction evidence="15">
        <text>L-tyrosyl-[protein] + ATP = O-phospho-L-tyrosyl-[protein] + ADP + H(+)</text>
        <dbReference type="Rhea" id="RHEA:10596"/>
        <dbReference type="Rhea" id="RHEA-COMP:10136"/>
        <dbReference type="Rhea" id="RHEA-COMP:20101"/>
        <dbReference type="ChEBI" id="CHEBI:15378"/>
        <dbReference type="ChEBI" id="CHEBI:30616"/>
        <dbReference type="ChEBI" id="CHEBI:46858"/>
        <dbReference type="ChEBI" id="CHEBI:61978"/>
        <dbReference type="ChEBI" id="CHEBI:456216"/>
        <dbReference type="EC" id="2.7.10.2"/>
    </reaction>
</comment>
<evidence type="ECO:0000256" key="10">
    <source>
        <dbReference type="ARBA" id="ARBA00022777"/>
    </source>
</evidence>
<evidence type="ECO:0000256" key="6">
    <source>
        <dbReference type="ARBA" id="ARBA00022519"/>
    </source>
</evidence>
<dbReference type="Pfam" id="PF02706">
    <property type="entry name" value="Wzz"/>
    <property type="match status" value="1"/>
</dbReference>
<evidence type="ECO:0000256" key="1">
    <source>
        <dbReference type="ARBA" id="ARBA00004429"/>
    </source>
</evidence>
<evidence type="ECO:0000256" key="7">
    <source>
        <dbReference type="ARBA" id="ARBA00022679"/>
    </source>
</evidence>
<evidence type="ECO:0000259" key="19">
    <source>
        <dbReference type="Pfam" id="PF13614"/>
    </source>
</evidence>
<feature type="domain" description="AAA" evidence="19">
    <location>
        <begin position="588"/>
        <end position="731"/>
    </location>
</feature>
<keyword evidence="12 17" id="KW-1133">Transmembrane helix</keyword>
<sequence>MDFNNAQNNFSLGKLAGKILRKWYWLALSIALCLAAAYMVNRYTVPLYKVSASVFVKNKDPFSAQEVLLDQDDEGPSKNLYNEKYFLKSRSLVEQAIKELDFGVSYFRQTDTIMVELYQKSPIEVLPDTSSKFMPYYESITCTILTPKKYTLEPKGDWFKPHFEGKQFNFGQAYEVLGFRFTIQLNEFPKTDNKEIAFHLNSLDGLAGEYKDKLIVETEAKEASIIILSTVGRSPSKERAFLNKLMEKFVAQDLEEKNQATALTSRFIDNLLASNMDTLNTNKGQIERARGSTGTNNINSKYADIRDQIRELEAKQITLQESATFANYLLGQLRRNADVSEIAIPSGLGLESPQLSANLIELRKLQETIADLPAKNPLRVETEVRIRELEAAVRSNIVALRDVTTMQLSRVNGQIASNRELLRRVVPVEEGILRDIEQSFQTNQSMVDFLMKKKAEIGIARTTVTSNYKPVDMARTSASMMDPMKNYITALLVGLLLPIAVIVLKDSFNNKLVTKRDLQNNSSLPLLGIIGYDGAREKAISYSYKASLTAESFRSVRTNLGYFIDADENAASDSAKVLLFVSSISREGKTYCSKYLSFVLSLSGKKTLLINADMRKPDRNDDLEAEGFTGLSHYLSGKATIDEIILRTKGDNLFYIKSGEVPPNPSELLIAPRMQHLIDTVKASFDYIIIDTPPIGAFSDSVVLLKYADLSICVVRQNHTTRPLLENLNELHQNNPHIKMALLFNYVDMKKLDAGYRRSYYNAEYYQAAAKPSWWKRLTA</sequence>
<evidence type="ECO:0000256" key="4">
    <source>
        <dbReference type="ARBA" id="ARBA00011903"/>
    </source>
</evidence>
<evidence type="ECO:0000256" key="15">
    <source>
        <dbReference type="ARBA" id="ARBA00051245"/>
    </source>
</evidence>
<organism evidence="20">
    <name type="scientific">uncultured Cytophagales bacterium</name>
    <dbReference type="NCBI Taxonomy" id="158755"/>
    <lineage>
        <taxon>Bacteria</taxon>
        <taxon>Pseudomonadati</taxon>
        <taxon>Bacteroidota</taxon>
        <taxon>Sphingobacteriia</taxon>
        <taxon>Sphingobacteriales</taxon>
        <taxon>environmental samples</taxon>
    </lineage>
</organism>
<dbReference type="NCBIfam" id="TIGR01007">
    <property type="entry name" value="eps_fam"/>
    <property type="match status" value="1"/>
</dbReference>
<dbReference type="CDD" id="cd05387">
    <property type="entry name" value="BY-kinase"/>
    <property type="match status" value="1"/>
</dbReference>